<dbReference type="EMBL" id="KI276234">
    <property type="protein sequence ID" value="ESA21643.1"/>
    <property type="molecule type" value="Genomic_DNA"/>
</dbReference>
<proteinExistence type="predicted"/>
<evidence type="ECO:0000313" key="1">
    <source>
        <dbReference type="EMBL" id="ESA21643.1"/>
    </source>
</evidence>
<dbReference type="HOGENOM" id="CLU_2237993_0_0_1"/>
<protein>
    <submittedName>
        <fullName evidence="1">Uncharacterized protein</fullName>
    </submittedName>
</protein>
<gene>
    <name evidence="1" type="ORF">GLOINDRAFT_1864</name>
</gene>
<dbReference type="AlphaFoldDB" id="U9USW5"/>
<name>U9USW5_RHIID</name>
<reference evidence="1" key="1">
    <citation type="submission" date="2013-07" db="EMBL/GenBank/DDBJ databases">
        <title>The genome of an arbuscular mycorrhizal fungus provides insights into the evolution of the oldest plant symbiosis.</title>
        <authorList>
            <consortium name="DOE Joint Genome Institute"/>
            <person name="Tisserant E."/>
            <person name="Malbreil M."/>
            <person name="Kuo A."/>
            <person name="Kohler A."/>
            <person name="Symeonidi A."/>
            <person name="Balestrini R."/>
            <person name="Charron P."/>
            <person name="Duensing N."/>
            <person name="Frei-dit-Frey N."/>
            <person name="Gianinazzi-Pearson V."/>
            <person name="Gilbert B."/>
            <person name="Handa Y."/>
            <person name="Hijri M."/>
            <person name="Kaul R."/>
            <person name="Kawaguchi M."/>
            <person name="Krajinski F."/>
            <person name="Lammers P."/>
            <person name="Lapierre D."/>
            <person name="Masclaux F.G."/>
            <person name="Murat C."/>
            <person name="Morin E."/>
            <person name="Ndikumana S."/>
            <person name="Pagni M."/>
            <person name="Petitpierre D."/>
            <person name="Requena N."/>
            <person name="Rosikiewicz P."/>
            <person name="Riley R."/>
            <person name="Saito K."/>
            <person name="San Clemente H."/>
            <person name="Shapiro H."/>
            <person name="van Tuinen D."/>
            <person name="Becard G."/>
            <person name="Bonfante P."/>
            <person name="Paszkowski U."/>
            <person name="Shachar-Hill Y."/>
            <person name="Young J.P."/>
            <person name="Sanders I.R."/>
            <person name="Henrissat B."/>
            <person name="Rensing S.A."/>
            <person name="Grigoriev I.V."/>
            <person name="Corradi N."/>
            <person name="Roux C."/>
            <person name="Martin F."/>
        </authorList>
    </citation>
    <scope>NUCLEOTIDE SEQUENCE</scope>
    <source>
        <strain evidence="1">DAOM 197198</strain>
    </source>
</reference>
<dbReference type="VEuPathDB" id="FungiDB:RhiirFUN_014411"/>
<accession>U9USW5</accession>
<organism evidence="1">
    <name type="scientific">Rhizophagus irregularis (strain DAOM 181602 / DAOM 197198 / MUCL 43194)</name>
    <name type="common">Arbuscular mycorrhizal fungus</name>
    <name type="synonym">Glomus intraradices</name>
    <dbReference type="NCBI Taxonomy" id="747089"/>
    <lineage>
        <taxon>Eukaryota</taxon>
        <taxon>Fungi</taxon>
        <taxon>Fungi incertae sedis</taxon>
        <taxon>Mucoromycota</taxon>
        <taxon>Glomeromycotina</taxon>
        <taxon>Glomeromycetes</taxon>
        <taxon>Glomerales</taxon>
        <taxon>Glomeraceae</taxon>
        <taxon>Rhizophagus</taxon>
    </lineage>
</organism>
<sequence length="105" mass="12709">MISQQDIFPNKHFPESTFFKMIYPDETYPERHYPDMTFFPNQMMKNLPTSATFLYNNTNICEINLKKLDDVKPLYTDIDVFGKKYRYIKISVHYENLYTDINNKM</sequence>